<dbReference type="PANTHER" id="PTHR10151">
    <property type="entry name" value="ECTONUCLEOTIDE PYROPHOSPHATASE/PHOSPHODIESTERASE"/>
    <property type="match status" value="1"/>
</dbReference>
<dbReference type="CDD" id="cd16018">
    <property type="entry name" value="Enpp"/>
    <property type="match status" value="1"/>
</dbReference>
<organism evidence="3 4">
    <name type="scientific">Phycomyces blakesleeanus</name>
    <dbReference type="NCBI Taxonomy" id="4837"/>
    <lineage>
        <taxon>Eukaryota</taxon>
        <taxon>Fungi</taxon>
        <taxon>Fungi incertae sedis</taxon>
        <taxon>Mucoromycota</taxon>
        <taxon>Mucoromycotina</taxon>
        <taxon>Mucoromycetes</taxon>
        <taxon>Mucorales</taxon>
        <taxon>Phycomycetaceae</taxon>
        <taxon>Phycomyces</taxon>
    </lineage>
</organism>
<reference evidence="3 4" key="1">
    <citation type="submission" date="2024-04" db="EMBL/GenBank/DDBJ databases">
        <title>Symmetric and asymmetric DNA N6-adenine methylation regulates different biological responses in Mucorales.</title>
        <authorList>
            <consortium name="Lawrence Berkeley National Laboratory"/>
            <person name="Lax C."/>
            <person name="Mondo S.J."/>
            <person name="Osorio-Concepcion M."/>
            <person name="Muszewska A."/>
            <person name="Corrochano-Luque M."/>
            <person name="Gutierrez G."/>
            <person name="Riley R."/>
            <person name="Lipzen A."/>
            <person name="Guo J."/>
            <person name="Hundley H."/>
            <person name="Amirebrahimi M."/>
            <person name="Ng V."/>
            <person name="Lorenzo-Gutierrez D."/>
            <person name="Binder U."/>
            <person name="Yang J."/>
            <person name="Song Y."/>
            <person name="Canovas D."/>
            <person name="Navarro E."/>
            <person name="Freitag M."/>
            <person name="Gabaldon T."/>
            <person name="Grigoriev I.V."/>
            <person name="Corrochano L.M."/>
            <person name="Nicolas F.E."/>
            <person name="Garre V."/>
        </authorList>
    </citation>
    <scope>NUCLEOTIDE SEQUENCE [LARGE SCALE GENOMIC DNA]</scope>
    <source>
        <strain evidence="3 4">L51</strain>
    </source>
</reference>
<sequence length="528" mass="59376">MSRSTSENIPLTAYTLTNADEIAHPSQDEDTTQEHRGEEEEEEHLIDKDESDGEDDAWLDSGEDENGNQINPTLWDLPLLRYTLLAVTVGLLFVLFKILVAKYGHGSEHHNRPAEHMYFNGTDFFGPTVILISLDGFRSEYLHRNITPNLDELASKGIRAEYMHPSFPPSTFPNHWTLVTGLYPEAHGIVGNTFYDPALDKEFIYNNNEITKQSEWWGGEPLWVTSALQGLRTAVDMWPGSTASVNHVRPNFVVGFNSTVTPLEKIDTVLGWLDLAQNERPQFMAVYVPQVDIVGHEKGPDSEEINDAIIDVDNAIGHLIEELTERNLGRHVHVIVVSDHGMSSTGPSKLIYYDDILSPESLASLREREAMPLLDIRPNANASFDRMVNKIYRELHNYTENSPDPHFKVFLRKDVPSRYHYSNTDRITPIVAIPDVGYTFVLHDEVAPNAQKTFLTLGHHGYDNLAPDMRAIFIAKGPKLNLRFNHGAVVIPFFNVEVYGLITELLNIVAAPNNGTLQGGFFATSLTH</sequence>
<dbReference type="Gene3D" id="3.40.720.10">
    <property type="entry name" value="Alkaline Phosphatase, subunit A"/>
    <property type="match status" value="1"/>
</dbReference>
<keyword evidence="2" id="KW-1133">Transmembrane helix</keyword>
<gene>
    <name evidence="3" type="ORF">J3Q64DRAFT_1832983</name>
</gene>
<dbReference type="EMBL" id="JBCLYO010000006">
    <property type="protein sequence ID" value="KAL0087669.1"/>
    <property type="molecule type" value="Genomic_DNA"/>
</dbReference>
<comment type="caution">
    <text evidence="3">The sequence shown here is derived from an EMBL/GenBank/DDBJ whole genome shotgun (WGS) entry which is preliminary data.</text>
</comment>
<keyword evidence="2" id="KW-0472">Membrane</keyword>
<dbReference type="PANTHER" id="PTHR10151:SF120">
    <property type="entry name" value="BIS(5'-ADENOSYL)-TRIPHOSPHATASE"/>
    <property type="match status" value="1"/>
</dbReference>
<proteinExistence type="predicted"/>
<dbReference type="SUPFAM" id="SSF53649">
    <property type="entry name" value="Alkaline phosphatase-like"/>
    <property type="match status" value="1"/>
</dbReference>
<name>A0ABR3B5F1_PHYBL</name>
<protein>
    <submittedName>
        <fullName evidence="3">Alkaline-phosphatase-like protein</fullName>
    </submittedName>
</protein>
<keyword evidence="4" id="KW-1185">Reference proteome</keyword>
<dbReference type="Pfam" id="PF01663">
    <property type="entry name" value="Phosphodiest"/>
    <property type="match status" value="1"/>
</dbReference>
<dbReference type="Gene3D" id="3.30.1360.180">
    <property type="match status" value="1"/>
</dbReference>
<accession>A0ABR3B5F1</accession>
<evidence type="ECO:0000256" key="1">
    <source>
        <dbReference type="SAM" id="MobiDB-lite"/>
    </source>
</evidence>
<keyword evidence="2" id="KW-0812">Transmembrane</keyword>
<feature type="region of interest" description="Disordered" evidence="1">
    <location>
        <begin position="1"/>
        <end position="65"/>
    </location>
</feature>
<dbReference type="Proteomes" id="UP001448207">
    <property type="component" value="Unassembled WGS sequence"/>
</dbReference>
<evidence type="ECO:0000313" key="4">
    <source>
        <dbReference type="Proteomes" id="UP001448207"/>
    </source>
</evidence>
<feature type="compositionally biased region" description="Acidic residues" evidence="1">
    <location>
        <begin position="39"/>
        <end position="65"/>
    </location>
</feature>
<dbReference type="InterPro" id="IPR017850">
    <property type="entry name" value="Alkaline_phosphatase_core_sf"/>
</dbReference>
<evidence type="ECO:0000313" key="3">
    <source>
        <dbReference type="EMBL" id="KAL0087669.1"/>
    </source>
</evidence>
<dbReference type="InterPro" id="IPR002591">
    <property type="entry name" value="Phosphodiest/P_Trfase"/>
</dbReference>
<feature type="compositionally biased region" description="Basic and acidic residues" evidence="1">
    <location>
        <begin position="21"/>
        <end position="38"/>
    </location>
</feature>
<feature type="transmembrane region" description="Helical" evidence="2">
    <location>
        <begin position="79"/>
        <end position="100"/>
    </location>
</feature>
<evidence type="ECO:0000256" key="2">
    <source>
        <dbReference type="SAM" id="Phobius"/>
    </source>
</evidence>
<feature type="compositionally biased region" description="Polar residues" evidence="1">
    <location>
        <begin position="1"/>
        <end position="18"/>
    </location>
</feature>